<evidence type="ECO:0000313" key="3">
    <source>
        <dbReference type="EMBL" id="EJW70854.1"/>
    </source>
</evidence>
<dbReference type="AlphaFoldDB" id="J9E671"/>
<reference evidence="4" key="1">
    <citation type="submission" date="2012-08" db="EMBL/GenBank/DDBJ databases">
        <title>The Genome Sequence of Wuchereria bancrofti.</title>
        <authorList>
            <person name="Nutman T.B."/>
            <person name="Fink D.L."/>
            <person name="Russ C."/>
            <person name="Young S."/>
            <person name="Zeng Q."/>
            <person name="Koehrsen M."/>
            <person name="Alvarado L."/>
            <person name="Berlin A."/>
            <person name="Chapman S.B."/>
            <person name="Chen Z."/>
            <person name="Freedman E."/>
            <person name="Gellesch M."/>
            <person name="Goldberg J."/>
            <person name="Griggs A."/>
            <person name="Gujja S."/>
            <person name="Heilman E.R."/>
            <person name="Heiman D."/>
            <person name="Hepburn T."/>
            <person name="Howarth C."/>
            <person name="Jen D."/>
            <person name="Larson L."/>
            <person name="Lewis B."/>
            <person name="Mehta T."/>
            <person name="Park D."/>
            <person name="Pearson M."/>
            <person name="Roberts A."/>
            <person name="Saif S."/>
            <person name="Shea T."/>
            <person name="Shenoy N."/>
            <person name="Sisk P."/>
            <person name="Stolte C."/>
            <person name="Sykes S."/>
            <person name="Walk T."/>
            <person name="White J."/>
            <person name="Yandava C."/>
            <person name="Haas B."/>
            <person name="Henn M.R."/>
            <person name="Nusbaum C."/>
            <person name="Birren B."/>
        </authorList>
    </citation>
    <scope>NUCLEOTIDE SEQUENCE [LARGE SCALE GENOMIC DNA]</scope>
    <source>
        <strain evidence="4">NA</strain>
    </source>
</reference>
<proteinExistence type="predicted"/>
<gene>
    <name evidence="3" type="ORF">WUBG_18238</name>
</gene>
<evidence type="ECO:0000256" key="1">
    <source>
        <dbReference type="SAM" id="Coils"/>
    </source>
</evidence>
<sequence>MTTEIAMDEVVAKVETSPKKSLSSSVAMKIDSAKRRKSINRRSSSAEKFIFKEADDGTKLKLAEETSLPPVSKTDKEVEVELLFRQKEYLENIDHIFPVKVVEEFALTVQATTTSRRKKMEKARKDLKEEKMNELEKIETQTMKENENQEAYERARKKRIGFIQAVYVTINKLLRQLHLKVISILLIYI</sequence>
<dbReference type="Proteomes" id="UP000004810">
    <property type="component" value="Unassembled WGS sequence"/>
</dbReference>
<dbReference type="EMBL" id="ADBV01020340">
    <property type="protein sequence ID" value="EJW70854.1"/>
    <property type="molecule type" value="Genomic_DNA"/>
</dbReference>
<feature type="region of interest" description="Disordered" evidence="2">
    <location>
        <begin position="23"/>
        <end position="43"/>
    </location>
</feature>
<organism evidence="3 4">
    <name type="scientific">Wuchereria bancrofti</name>
    <dbReference type="NCBI Taxonomy" id="6293"/>
    <lineage>
        <taxon>Eukaryota</taxon>
        <taxon>Metazoa</taxon>
        <taxon>Ecdysozoa</taxon>
        <taxon>Nematoda</taxon>
        <taxon>Chromadorea</taxon>
        <taxon>Rhabditida</taxon>
        <taxon>Spirurina</taxon>
        <taxon>Spiruromorpha</taxon>
        <taxon>Filarioidea</taxon>
        <taxon>Onchocercidae</taxon>
        <taxon>Wuchereria</taxon>
    </lineage>
</organism>
<accession>J9E671</accession>
<protein>
    <submittedName>
        <fullName evidence="3">Uncharacterized protein</fullName>
    </submittedName>
</protein>
<evidence type="ECO:0000313" key="4">
    <source>
        <dbReference type="Proteomes" id="UP000004810"/>
    </source>
</evidence>
<feature type="coiled-coil region" evidence="1">
    <location>
        <begin position="110"/>
        <end position="155"/>
    </location>
</feature>
<keyword evidence="1" id="KW-0175">Coiled coil</keyword>
<comment type="caution">
    <text evidence="3">The sequence shown here is derived from an EMBL/GenBank/DDBJ whole genome shotgun (WGS) entry which is preliminary data.</text>
</comment>
<evidence type="ECO:0000256" key="2">
    <source>
        <dbReference type="SAM" id="MobiDB-lite"/>
    </source>
</evidence>
<name>J9E671_WUCBA</name>